<name>A0A1S4AJ03_TOBAC</name>
<dbReference type="PANTHER" id="PTHR11081:SF8">
    <property type="entry name" value="EXONUCLEASE 1"/>
    <property type="match status" value="1"/>
</dbReference>
<keyword evidence="6 14" id="KW-0227">DNA damage</keyword>
<evidence type="ECO:0000313" key="17">
    <source>
        <dbReference type="Proteomes" id="UP000790787"/>
    </source>
</evidence>
<dbReference type="InterPro" id="IPR008918">
    <property type="entry name" value="HhH2"/>
</dbReference>
<sequence length="543" mass="61222">MGIKDLLRFMKPYVEPVHIKKYAGKRVGIDAYSWLHKGAYSCSMELCLNLEGGKKLQYLNYFMHRINLLRHYKITPVVVFDGGNLPCKSGTEDERHRRRKTNRDQAMLKLKEGNVAGAVELFQRAVSITPSMAHQLIQILESENIEFVVAPYEADAQLAYLASLEEEKSGIVAVISEDSDLLAYGCPAVFFKMDSFGNGQEVVLDHVFSSATHVPSFRHLNRDLFTGMCVLAGCDFLPSVPGIGITKAYNLVSKYRDLDRVLSMLKFEKGDQVPEDYTKSFKEAVAVFYHARIYDVSLKRTKHLKPIPEQLLQFLDEELDFLGPEILPSLATAVAQGSIDPCTMEAFNLFPSMVNHVSTANIKKICGPFSRQKASAQASKDGSFLAISSSKTRKETTVVEMKQASDEQKQCPFMDDKECIEEAVALQNLLCPSISTRKMVGKEKNSQQKEVLKVPDNNPFRKRKVEEIEPDEMESVTEQISEVTEVESLEVVCTTPESQKSVESKPVKRIELRKVTNERKVKRSNCQSSENKKNSILNFFSRV</sequence>
<comment type="function">
    <text evidence="13">Putative 5'-&gt;3' double-stranded DNA exonuclease which may also contain a cryptic 3'-&gt;5' double-stranded DNA exonuclease activity. May be involved in DNA mismatch repair (MMR).</text>
</comment>
<dbReference type="GO" id="GO:0017108">
    <property type="term" value="F:5'-flap endonuclease activity"/>
    <property type="evidence" value="ECO:0000318"/>
    <property type="project" value="GO_Central"/>
</dbReference>
<reference evidence="18" key="2">
    <citation type="submission" date="2025-08" db="UniProtKB">
        <authorList>
            <consortium name="RefSeq"/>
        </authorList>
    </citation>
    <scope>IDENTIFICATION</scope>
    <source>
        <tissue evidence="18">Leaf</tissue>
    </source>
</reference>
<keyword evidence="5 14" id="KW-0479">Metal-binding</keyword>
<dbReference type="Pfam" id="PF00752">
    <property type="entry name" value="XPG_N"/>
    <property type="match status" value="1"/>
</dbReference>
<evidence type="ECO:0000313" key="18">
    <source>
        <dbReference type="RefSeq" id="XP_016476403.1"/>
    </source>
</evidence>
<comment type="function">
    <text evidence="14">5'-&gt;3' double-stranded DNA exonuclease which may also possess a cryptic 3'-&gt;5' double-stranded DNA exonuclease activity. Functions in DNA mismatch repair.</text>
</comment>
<dbReference type="SMART" id="SM00484">
    <property type="entry name" value="XPGI"/>
    <property type="match status" value="1"/>
</dbReference>
<keyword evidence="4 14" id="KW-0540">Nuclease</keyword>
<dbReference type="CDD" id="cd09857">
    <property type="entry name" value="PIN_EXO1"/>
    <property type="match status" value="1"/>
</dbReference>
<organism evidence="17 18">
    <name type="scientific">Nicotiana tabacum</name>
    <name type="common">Common tobacco</name>
    <dbReference type="NCBI Taxonomy" id="4097"/>
    <lineage>
        <taxon>Eukaryota</taxon>
        <taxon>Viridiplantae</taxon>
        <taxon>Streptophyta</taxon>
        <taxon>Embryophyta</taxon>
        <taxon>Tracheophyta</taxon>
        <taxon>Spermatophyta</taxon>
        <taxon>Magnoliopsida</taxon>
        <taxon>eudicotyledons</taxon>
        <taxon>Gunneridae</taxon>
        <taxon>Pentapetalae</taxon>
        <taxon>asterids</taxon>
        <taxon>lamiids</taxon>
        <taxon>Solanales</taxon>
        <taxon>Solanaceae</taxon>
        <taxon>Nicotianoideae</taxon>
        <taxon>Nicotianeae</taxon>
        <taxon>Nicotiana</taxon>
    </lineage>
</organism>
<dbReference type="AlphaFoldDB" id="A0A1S4AJ03"/>
<dbReference type="GO" id="GO:0046872">
    <property type="term" value="F:metal ion binding"/>
    <property type="evidence" value="ECO:0007669"/>
    <property type="project" value="UniProtKB-UniRule"/>
</dbReference>
<dbReference type="InterPro" id="IPR029060">
    <property type="entry name" value="PIN-like_dom_sf"/>
</dbReference>
<keyword evidence="12 14" id="KW-0539">Nucleus</keyword>
<feature type="domain" description="XPG-I" evidence="15">
    <location>
        <begin position="141"/>
        <end position="216"/>
    </location>
</feature>
<dbReference type="GO" id="GO:0035312">
    <property type="term" value="F:5'-3' DNA exonuclease activity"/>
    <property type="evidence" value="ECO:0007669"/>
    <property type="project" value="UniProtKB-UniRule"/>
</dbReference>
<evidence type="ECO:0000256" key="2">
    <source>
        <dbReference type="ARBA" id="ARBA00010563"/>
    </source>
</evidence>
<dbReference type="OMA" id="CMNSNSE"/>
<evidence type="ECO:0000259" key="15">
    <source>
        <dbReference type="SMART" id="SM00484"/>
    </source>
</evidence>
<comment type="cofactor">
    <cofactor evidence="14">
        <name>Mg(2+)</name>
        <dbReference type="ChEBI" id="CHEBI:18420"/>
    </cofactor>
    <text evidence="14">Binds 2 magnesium ions per subunit. They probably participate in the reaction catalyzed by the enzyme. May bind an additional third magnesium ion after substrate binding.</text>
</comment>
<comment type="similarity">
    <text evidence="2 14">Belongs to the XPG/RAD2 endonuclease family. EXO1 subfamily.</text>
</comment>
<accession>A0A1S4AJ03</accession>
<dbReference type="PaxDb" id="4097-A0A1S4AJ03"/>
<dbReference type="SUPFAM" id="SSF88723">
    <property type="entry name" value="PIN domain-like"/>
    <property type="match status" value="1"/>
</dbReference>
<evidence type="ECO:0000256" key="6">
    <source>
        <dbReference type="ARBA" id="ARBA00022763"/>
    </source>
</evidence>
<evidence type="ECO:0000256" key="14">
    <source>
        <dbReference type="RuleBase" id="RU910737"/>
    </source>
</evidence>
<dbReference type="InterPro" id="IPR019974">
    <property type="entry name" value="XPG_CS"/>
</dbReference>
<dbReference type="FunFam" id="1.10.150.20:FF:000011">
    <property type="entry name" value="exonuclease 1"/>
    <property type="match status" value="1"/>
</dbReference>
<dbReference type="SUPFAM" id="SSF47807">
    <property type="entry name" value="5' to 3' exonuclease, C-terminal subdomain"/>
    <property type="match status" value="1"/>
</dbReference>
<dbReference type="GO" id="GO:0003677">
    <property type="term" value="F:DNA binding"/>
    <property type="evidence" value="ECO:0007669"/>
    <property type="project" value="UniProtKB-UniRule"/>
</dbReference>
<evidence type="ECO:0000256" key="4">
    <source>
        <dbReference type="ARBA" id="ARBA00022722"/>
    </source>
</evidence>
<dbReference type="InterPro" id="IPR006085">
    <property type="entry name" value="XPG_DNA_repair_N"/>
</dbReference>
<dbReference type="InterPro" id="IPR006086">
    <property type="entry name" value="XPG-I_dom"/>
</dbReference>
<keyword evidence="11 14" id="KW-0234">DNA repair</keyword>
<evidence type="ECO:0000256" key="8">
    <source>
        <dbReference type="ARBA" id="ARBA00022801"/>
    </source>
</evidence>
<dbReference type="GO" id="GO:0005634">
    <property type="term" value="C:nucleus"/>
    <property type="evidence" value="ECO:0007669"/>
    <property type="project" value="UniProtKB-SubCell"/>
</dbReference>
<dbReference type="SMART" id="SM00485">
    <property type="entry name" value="XPGN"/>
    <property type="match status" value="1"/>
</dbReference>
<dbReference type="InterPro" id="IPR044752">
    <property type="entry name" value="PIN-like_EXO1"/>
</dbReference>
<dbReference type="SMART" id="SM00279">
    <property type="entry name" value="HhH2"/>
    <property type="match status" value="1"/>
</dbReference>
<dbReference type="PANTHER" id="PTHR11081">
    <property type="entry name" value="FLAP ENDONUCLEASE FAMILY MEMBER"/>
    <property type="match status" value="1"/>
</dbReference>
<dbReference type="FunFam" id="3.40.50.1010:FF:000002">
    <property type="entry name" value="Exonuclease 1, putative"/>
    <property type="match status" value="1"/>
</dbReference>
<keyword evidence="8 14" id="KW-0378">Hydrolase</keyword>
<dbReference type="RefSeq" id="XP_016476403.1">
    <property type="nucleotide sequence ID" value="XM_016620917.2"/>
</dbReference>
<keyword evidence="7 14" id="KW-0228">DNA excision</keyword>
<dbReference type="CDD" id="cd09901">
    <property type="entry name" value="H3TH_FEN1-like"/>
    <property type="match status" value="1"/>
</dbReference>
<dbReference type="InterPro" id="IPR006084">
    <property type="entry name" value="XPG/Rad2"/>
</dbReference>
<keyword evidence="10 14" id="KW-0267">Excision nuclease</keyword>
<gene>
    <name evidence="18" type="primary">LOC107797994</name>
</gene>
<evidence type="ECO:0000256" key="1">
    <source>
        <dbReference type="ARBA" id="ARBA00004123"/>
    </source>
</evidence>
<comment type="subcellular location">
    <subcellularLocation>
        <location evidence="1 14">Nucleus</location>
    </subcellularLocation>
</comment>
<evidence type="ECO:0000256" key="10">
    <source>
        <dbReference type="ARBA" id="ARBA00022881"/>
    </source>
</evidence>
<keyword evidence="9 14" id="KW-0460">Magnesium</keyword>
<evidence type="ECO:0000256" key="5">
    <source>
        <dbReference type="ARBA" id="ARBA00022723"/>
    </source>
</evidence>
<dbReference type="GeneID" id="107797994"/>
<evidence type="ECO:0000256" key="3">
    <source>
        <dbReference type="ARBA" id="ARBA00020324"/>
    </source>
</evidence>
<feature type="domain" description="XPG N-terminal" evidence="16">
    <location>
        <begin position="1"/>
        <end position="102"/>
    </location>
</feature>
<protein>
    <recommendedName>
        <fullName evidence="3 14">Exonuclease 1</fullName>
        <ecNumber evidence="14">3.1.-.-</ecNumber>
    </recommendedName>
</protein>
<keyword evidence="14" id="KW-0238">DNA-binding</keyword>
<evidence type="ECO:0000256" key="9">
    <source>
        <dbReference type="ARBA" id="ARBA00022842"/>
    </source>
</evidence>
<reference evidence="17" key="1">
    <citation type="journal article" date="2014" name="Nat. Commun.">
        <title>The tobacco genome sequence and its comparison with those of tomato and potato.</title>
        <authorList>
            <person name="Sierro N."/>
            <person name="Battey J.N."/>
            <person name="Ouadi S."/>
            <person name="Bakaher N."/>
            <person name="Bovet L."/>
            <person name="Willig A."/>
            <person name="Goepfert S."/>
            <person name="Peitsch M.C."/>
            <person name="Ivanov N.V."/>
        </authorList>
    </citation>
    <scope>NUCLEOTIDE SEQUENCE [LARGE SCALE GENOMIC DNA]</scope>
</reference>
<dbReference type="Gene3D" id="3.40.50.1010">
    <property type="entry name" value="5'-nuclease"/>
    <property type="match status" value="1"/>
</dbReference>
<dbReference type="PRINTS" id="PR00853">
    <property type="entry name" value="XPGRADSUPER"/>
</dbReference>
<evidence type="ECO:0000256" key="12">
    <source>
        <dbReference type="ARBA" id="ARBA00023242"/>
    </source>
</evidence>
<dbReference type="RefSeq" id="XP_016476403.1">
    <property type="nucleotide sequence ID" value="XM_016620917.1"/>
</dbReference>
<evidence type="ECO:0000259" key="16">
    <source>
        <dbReference type="SMART" id="SM00485"/>
    </source>
</evidence>
<dbReference type="STRING" id="4097.A0A1S4AJ03"/>
<dbReference type="OrthoDB" id="26491at2759"/>
<evidence type="ECO:0000256" key="7">
    <source>
        <dbReference type="ARBA" id="ARBA00022769"/>
    </source>
</evidence>
<dbReference type="KEGG" id="nta:107797994"/>
<dbReference type="Gene3D" id="1.10.150.20">
    <property type="entry name" value="5' to 3' exonuclease, C-terminal subdomain"/>
    <property type="match status" value="1"/>
</dbReference>
<dbReference type="Pfam" id="PF00867">
    <property type="entry name" value="XPG_I"/>
    <property type="match status" value="1"/>
</dbReference>
<dbReference type="EC" id="3.1.-.-" evidence="14"/>
<proteinExistence type="inferred from homology"/>
<evidence type="ECO:0000256" key="13">
    <source>
        <dbReference type="ARBA" id="ARBA00060210"/>
    </source>
</evidence>
<keyword evidence="17" id="KW-1185">Reference proteome</keyword>
<keyword evidence="14" id="KW-0269">Exonuclease</keyword>
<dbReference type="PROSITE" id="PS00842">
    <property type="entry name" value="XPG_2"/>
    <property type="match status" value="1"/>
</dbReference>
<evidence type="ECO:0000256" key="11">
    <source>
        <dbReference type="ARBA" id="ARBA00023204"/>
    </source>
</evidence>
<dbReference type="Proteomes" id="UP000790787">
    <property type="component" value="Chromosome 4"/>
</dbReference>
<dbReference type="InterPro" id="IPR036279">
    <property type="entry name" value="5-3_exonuclease_C_sf"/>
</dbReference>
<dbReference type="SMR" id="A0A1S4AJ03"/>
<dbReference type="GO" id="GO:0006281">
    <property type="term" value="P:DNA repair"/>
    <property type="evidence" value="ECO:0007669"/>
    <property type="project" value="UniProtKB-UniRule"/>
</dbReference>